<protein>
    <submittedName>
        <fullName evidence="1">Uncharacterized protein</fullName>
    </submittedName>
</protein>
<proteinExistence type="predicted"/>
<dbReference type="EMBL" id="BGPR01003835">
    <property type="protein sequence ID" value="GBM92969.1"/>
    <property type="molecule type" value="Genomic_DNA"/>
</dbReference>
<organism evidence="1 2">
    <name type="scientific">Araneus ventricosus</name>
    <name type="common">Orbweaver spider</name>
    <name type="synonym">Epeira ventricosa</name>
    <dbReference type="NCBI Taxonomy" id="182803"/>
    <lineage>
        <taxon>Eukaryota</taxon>
        <taxon>Metazoa</taxon>
        <taxon>Ecdysozoa</taxon>
        <taxon>Arthropoda</taxon>
        <taxon>Chelicerata</taxon>
        <taxon>Arachnida</taxon>
        <taxon>Araneae</taxon>
        <taxon>Araneomorphae</taxon>
        <taxon>Entelegynae</taxon>
        <taxon>Araneoidea</taxon>
        <taxon>Araneidae</taxon>
        <taxon>Araneus</taxon>
    </lineage>
</organism>
<dbReference type="Proteomes" id="UP000499080">
    <property type="component" value="Unassembled WGS sequence"/>
</dbReference>
<keyword evidence="2" id="KW-1185">Reference proteome</keyword>
<evidence type="ECO:0000313" key="2">
    <source>
        <dbReference type="Proteomes" id="UP000499080"/>
    </source>
</evidence>
<gene>
    <name evidence="1" type="ORF">AVEN_203925_1</name>
</gene>
<name>A0A4Y2JTZ7_ARAVE</name>
<accession>A0A4Y2JTZ7</accession>
<dbReference type="AlphaFoldDB" id="A0A4Y2JTZ7"/>
<reference evidence="1 2" key="1">
    <citation type="journal article" date="2019" name="Sci. Rep.">
        <title>Orb-weaving spider Araneus ventricosus genome elucidates the spidroin gene catalogue.</title>
        <authorList>
            <person name="Kono N."/>
            <person name="Nakamura H."/>
            <person name="Ohtoshi R."/>
            <person name="Moran D.A.P."/>
            <person name="Shinohara A."/>
            <person name="Yoshida Y."/>
            <person name="Fujiwara M."/>
            <person name="Mori M."/>
            <person name="Tomita M."/>
            <person name="Arakawa K."/>
        </authorList>
    </citation>
    <scope>NUCLEOTIDE SEQUENCE [LARGE SCALE GENOMIC DNA]</scope>
</reference>
<sequence>MKNPPETSLVPVSRAAKIYLLLKTQITFSSRLTSVHEAKWHSISQNFKSFRPEFIFRNHHSYKGKFCSLVSQKFTLSILLRIRHCPVTYTLATLSLNTFVRQHLQPRLVSGHVRHCPFMDMFFPSNLITPEMVAVARQCCHNSVLRIQCLWYIV</sequence>
<comment type="caution">
    <text evidence="1">The sequence shown here is derived from an EMBL/GenBank/DDBJ whole genome shotgun (WGS) entry which is preliminary data.</text>
</comment>
<evidence type="ECO:0000313" key="1">
    <source>
        <dbReference type="EMBL" id="GBM92969.1"/>
    </source>
</evidence>